<dbReference type="AlphaFoldDB" id="A0A6J8C2G7"/>
<dbReference type="InterPro" id="IPR018378">
    <property type="entry name" value="C-type_lectin_CS"/>
</dbReference>
<keyword evidence="1" id="KW-1015">Disulfide bond</keyword>
<dbReference type="InterPro" id="IPR001304">
    <property type="entry name" value="C-type_lectin-like"/>
</dbReference>
<dbReference type="Gene3D" id="3.10.100.10">
    <property type="entry name" value="Mannose-Binding Protein A, subunit A"/>
    <property type="match status" value="1"/>
</dbReference>
<dbReference type="SUPFAM" id="SSF56436">
    <property type="entry name" value="C-type lectin-like"/>
    <property type="match status" value="1"/>
</dbReference>
<evidence type="ECO:0000256" key="1">
    <source>
        <dbReference type="ARBA" id="ARBA00023157"/>
    </source>
</evidence>
<dbReference type="InterPro" id="IPR016187">
    <property type="entry name" value="CTDL_fold"/>
</dbReference>
<evidence type="ECO:0000313" key="4">
    <source>
        <dbReference type="Proteomes" id="UP000507470"/>
    </source>
</evidence>
<evidence type="ECO:0000259" key="2">
    <source>
        <dbReference type="PROSITE" id="PS50041"/>
    </source>
</evidence>
<evidence type="ECO:0000313" key="3">
    <source>
        <dbReference type="EMBL" id="CAC5390383.1"/>
    </source>
</evidence>
<organism evidence="3 4">
    <name type="scientific">Mytilus coruscus</name>
    <name type="common">Sea mussel</name>
    <dbReference type="NCBI Taxonomy" id="42192"/>
    <lineage>
        <taxon>Eukaryota</taxon>
        <taxon>Metazoa</taxon>
        <taxon>Spiralia</taxon>
        <taxon>Lophotrochozoa</taxon>
        <taxon>Mollusca</taxon>
        <taxon>Bivalvia</taxon>
        <taxon>Autobranchia</taxon>
        <taxon>Pteriomorphia</taxon>
        <taxon>Mytilida</taxon>
        <taxon>Mytiloidea</taxon>
        <taxon>Mytilidae</taxon>
        <taxon>Mytilinae</taxon>
        <taxon>Mytilus</taxon>
    </lineage>
</organism>
<name>A0A6J8C2G7_MYTCO</name>
<accession>A0A6J8C2G7</accession>
<dbReference type="OrthoDB" id="7357196at2759"/>
<dbReference type="PROSITE" id="PS50041">
    <property type="entry name" value="C_TYPE_LECTIN_2"/>
    <property type="match status" value="1"/>
</dbReference>
<sequence length="284" mass="31092">MLEVVVGISIVSIWFDENVVDIVVQLNLLIIVVFLSISQYKGQIIPGQNPIDQQTDIFLIDDSGTRETSFVDGSGFGTGSDFGLPPIPFLALALLVIPMAMMTMMSTSETSVAPVPTTVSVTVPTTQAAVQTTPCVPTNCPGRYRLLNDQTASPNCYLDSGSLNSNDKLWSDAQKLCTTTPGAYLWIPNTLAEANAVKNTFGFGTDFIWTGGNSPTHDENYVFAGDNTVFSLFNVPFGAINIEDFGQDCFELNFSTTLGEWEWENEECDDKNRFICEFPRQTCP</sequence>
<proteinExistence type="predicted"/>
<dbReference type="CDD" id="cd00037">
    <property type="entry name" value="CLECT"/>
    <property type="match status" value="1"/>
</dbReference>
<feature type="domain" description="C-type lectin" evidence="2">
    <location>
        <begin position="152"/>
        <end position="277"/>
    </location>
</feature>
<protein>
    <recommendedName>
        <fullName evidence="2">C-type lectin domain-containing protein</fullName>
    </recommendedName>
</protein>
<reference evidence="3 4" key="1">
    <citation type="submission" date="2020-06" db="EMBL/GenBank/DDBJ databases">
        <authorList>
            <person name="Li R."/>
            <person name="Bekaert M."/>
        </authorList>
    </citation>
    <scope>NUCLEOTIDE SEQUENCE [LARGE SCALE GENOMIC DNA]</scope>
    <source>
        <strain evidence="4">wild</strain>
    </source>
</reference>
<gene>
    <name evidence="3" type="ORF">MCOR_25485</name>
</gene>
<dbReference type="InterPro" id="IPR016186">
    <property type="entry name" value="C-type_lectin-like/link_sf"/>
</dbReference>
<dbReference type="EMBL" id="CACVKT020004511">
    <property type="protein sequence ID" value="CAC5390383.1"/>
    <property type="molecule type" value="Genomic_DNA"/>
</dbReference>
<dbReference type="Pfam" id="PF00059">
    <property type="entry name" value="Lectin_C"/>
    <property type="match status" value="1"/>
</dbReference>
<dbReference type="Proteomes" id="UP000507470">
    <property type="component" value="Unassembled WGS sequence"/>
</dbReference>
<dbReference type="SMART" id="SM00034">
    <property type="entry name" value="CLECT"/>
    <property type="match status" value="1"/>
</dbReference>
<dbReference type="PROSITE" id="PS00615">
    <property type="entry name" value="C_TYPE_LECTIN_1"/>
    <property type="match status" value="1"/>
</dbReference>
<keyword evidence="4" id="KW-1185">Reference proteome</keyword>